<gene>
    <name evidence="2" type="ORF">SAMN04487884_10722</name>
</gene>
<keyword evidence="1" id="KW-0812">Transmembrane</keyword>
<dbReference type="RefSeq" id="WP_074755185.1">
    <property type="nucleotide sequence ID" value="NZ_FOGJ01000007.1"/>
</dbReference>
<name>A0A1H9Q2J0_BUTFI</name>
<reference evidence="2 3" key="1">
    <citation type="submission" date="2016-10" db="EMBL/GenBank/DDBJ databases">
        <authorList>
            <person name="de Groot N.N."/>
        </authorList>
    </citation>
    <scope>NUCLEOTIDE SEQUENCE [LARGE SCALE GENOMIC DNA]</scope>
    <source>
        <strain evidence="2 3">AR40</strain>
    </source>
</reference>
<evidence type="ECO:0000313" key="3">
    <source>
        <dbReference type="Proteomes" id="UP000182584"/>
    </source>
</evidence>
<evidence type="ECO:0008006" key="4">
    <source>
        <dbReference type="Google" id="ProtNLM"/>
    </source>
</evidence>
<proteinExistence type="predicted"/>
<organism evidence="2 3">
    <name type="scientific">Butyrivibrio fibrisolvens</name>
    <dbReference type="NCBI Taxonomy" id="831"/>
    <lineage>
        <taxon>Bacteria</taxon>
        <taxon>Bacillati</taxon>
        <taxon>Bacillota</taxon>
        <taxon>Clostridia</taxon>
        <taxon>Lachnospirales</taxon>
        <taxon>Lachnospiraceae</taxon>
        <taxon>Butyrivibrio</taxon>
    </lineage>
</organism>
<dbReference type="AlphaFoldDB" id="A0A1H9Q2J0"/>
<evidence type="ECO:0000256" key="1">
    <source>
        <dbReference type="SAM" id="Phobius"/>
    </source>
</evidence>
<keyword evidence="1" id="KW-0472">Membrane</keyword>
<dbReference type="Proteomes" id="UP000182584">
    <property type="component" value="Unassembled WGS sequence"/>
</dbReference>
<evidence type="ECO:0000313" key="2">
    <source>
        <dbReference type="EMBL" id="SER54796.1"/>
    </source>
</evidence>
<protein>
    <recommendedName>
        <fullName evidence="4">Metal-dependent hydrolase</fullName>
    </recommendedName>
</protein>
<accession>A0A1H9Q2J0</accession>
<feature type="transmembrane region" description="Helical" evidence="1">
    <location>
        <begin position="82"/>
        <end position="105"/>
    </location>
</feature>
<dbReference type="EMBL" id="FOGJ01000007">
    <property type="protein sequence ID" value="SER54796.1"/>
    <property type="molecule type" value="Genomic_DNA"/>
</dbReference>
<sequence length="148" mass="16497">MSPDKHIISGIILGTGAYIVTKDITLAGASALSAFMCDMDHLLEYGAYCLQYKVKPSIKEFFSGSYFATKDKIVIVFHGYEYLFIMLIIAAMTRSSIAIGMVMGYTLHMILDTIGNDCTFLGYCISYRIKVRFELNKICVKGKNNNGK</sequence>
<keyword evidence="1" id="KW-1133">Transmembrane helix</keyword>